<dbReference type="STRING" id="1849968.A8C32_10380"/>
<evidence type="ECO:0000313" key="3">
    <source>
        <dbReference type="Proteomes" id="UP000095713"/>
    </source>
</evidence>
<dbReference type="NCBIfam" id="NF045639">
    <property type="entry name" value="GCX_COOH"/>
    <property type="match status" value="1"/>
</dbReference>
<dbReference type="Proteomes" id="UP000095713">
    <property type="component" value="Unassembled WGS sequence"/>
</dbReference>
<dbReference type="InterPro" id="IPR050708">
    <property type="entry name" value="T6SS_VgrG/RHS"/>
</dbReference>
<dbReference type="PANTHER" id="PTHR32305">
    <property type="match status" value="1"/>
</dbReference>
<dbReference type="SUPFAM" id="SSF52309">
    <property type="entry name" value="N-(deoxy)ribosyltransferase-like"/>
    <property type="match status" value="1"/>
</dbReference>
<comment type="caution">
    <text evidence="2">The sequence shown here is derived from an EMBL/GenBank/DDBJ whole genome shotgun (WGS) entry which is preliminary data.</text>
</comment>
<reference evidence="2 3" key="1">
    <citation type="submission" date="2016-05" db="EMBL/GenBank/DDBJ databases">
        <title>Draft Genome Sequence of Algibacter sp. Strain SK-16 Isolated from the Surface Water of Aburatsubo Inlet.</title>
        <authorList>
            <person name="Wong S.-K."/>
            <person name="Yoshizawa S."/>
            <person name="Nakajima Y."/>
            <person name="Ogura Y."/>
            <person name="Tetsuya H."/>
            <person name="Hamasaki K."/>
        </authorList>
    </citation>
    <scope>NUCLEOTIDE SEQUENCE [LARGE SCALE GENOMIC DNA]</scope>
    <source>
        <strain evidence="2 3">SK-16</strain>
    </source>
</reference>
<evidence type="ECO:0000313" key="2">
    <source>
        <dbReference type="EMBL" id="OEK09132.1"/>
    </source>
</evidence>
<sequence length="3415" mass="385765">MFLCSVSYAQNTKEFDALKIDNALLDDDVSLDYKVVDANSLDISYVNPMTYIALSLKQQTTPSPIWYTFLLTLEVTPALKDDTFDTANKYQIDLEVEYNNFNAGGYFADISKHVINKKYGASIKVLESRYKNLNNNNTSEVVNGSTPDDVLLTIGFDAKRYDRLDPLVTPSLQILAINSQNELPIKWGAITGAKHYDLEWAWVDSYADNPNIDLEANQINFSTRAFELNNTRIQTTNTEYTVPLIYAKGYLVFRVRAVGYYLDNLDKYLFGRWSTGHTKKQTIADWGAAVFKILETKEHQINKNWQFQASYAEEGKKKEVVSYFDGTLRNRQTVTKINSDNNAIVGEVIYDAQGRPAIEVLPVPTNENEIKFYKDFNKSTLKDVDNQIKPYTYTAFDLDTQNELDTPSNDKLMDSAFGAAKYYSSNNDINDAFKERIANAEQYPFSQIEYTPDNTGRIRRKSGVGKKHQLGGEHDMEYYYGTPEQKELNRLFGYSVGNAKHYKKNLVLDPNRQASISYIDPQGRTIATALSGHAPSNVLALENEIDAEGILHKRITTDLLNKNAQLDSDTTFDLNIAGATGYYSTLIDELTYANSKISAFNESREFKYTLTNNTPYFKFGCVIEDIFPLLYDLQIDVLDKNSKSLLDTPIQETVNLSELDNNLFEIKDLIVSVPRGSYRITKKLVVNKDALDDYANMYVELLTDEEKGGDCYIPKSEVNFLPPIEFDGCFETCADCEKALLKGLSEEEAINNYADKKVANYDYTALSYLDTDDLEIEKDKLWEAFANQFKGYIKACNEPCLSREGETVDGSNAISCQVLEEQLLNDMKPFGQYGDKSFVLKQQAATNNEFVEENISQSNGALSIFNENNELFSTKKIKDRHDSWRNPSHPGKDSRPSVARKHFKDGHYYNVDGTISYVRVKEIQTITKDPDTDEDIVEISYNPEILNGVEIISTDEENTGEYFVEPQYLAHVSDFLSADIWQDNWAYSLLYYHPEYTYLEYAKKVCANISTVNGNRNMNSDGYDIYLQGIETYEDAKKGPLLGLTTIADSDPYFKGTFAGFSASMRKAVIKEALESNFDGSERSMMNYTLALNICNSLMNCTEVEGINSKTSILGLIDSQLPDDQERFWKSYRSNYFAIKQRVQTVFANIYAYNRGDYNGAIGKEPAPISLISIISDYNDNNVDAIEALIQSTNNLDDESIASQYKNKTKRFVPVDHSYNSGAAPKDVLADLKAFTDREYYIGTGVCPLGRDLELYLGDYFKNPERVLRRTGYDSQYMSISLFEDLGGTFPSEGIDILPEPNGRDLTITLEDNETGEKIGEHPVTISLPVNMPIEYGTANWDTYGENNWVITKISNFFFDNNIGYNAEEKLFSFKVLARIQKSSADINDYKEIILDGTTQARVGKCSLSIANGIGQFLVDTGSTSAEDACTTPKDFQNAILRLMYTLERNEQINQEVNLNDITAYNQDFLLGYFGETNLIWKPNGSTYTIEGTSGILFSLELEEPINPANIRYITAFSLDYEFDEKGYVLAHNASIAYRRMSRPRSSRRSIEGVLTNGGEGLINLLCCGDINDSYKPDNFECAEKKVSCSGYEEKEKLFEQYFLDIFNYGITNGTEDLIELDDQLRQQFVAEFYIVNKLKKGLAGCIDEDDLSFGIDTSIAYLKFSNGNPSEYIEPSFKILFPSTDSGNTNLYGFLFNLRIDRQEFSWSDIDEMLCSDYVSGNDAGSGIVFNYRINNGDKVLGRISTHVTVADQIGSHSPEDYSCFLYACDLFVEPDICEINNTDPEFSTFETTFSSLVSRIVDEVVILGQDAIPADTNGFASYNLDIASYPELQSFINSGYPLKQNFEYAAYTYKGLDVIHSFDFSNIYCKVEFFFERLSTISVYFNDHYSLEIGLASIQGEDIETRNLLGANDFKIKILREKPVHSAFPYKSRLNYKITRKTFGSNIETVNIDGHSSDELRFISTVHPDDIIDNGGIRPCVFFNASTISEESQHTLNIVREENSVLVLRSLAAIPSEECDENICVPKRPVPISCTEKYPKYEALMTQVGVEAISELAFCEDYLAYLVDDYEYYLEKSKVLTSTEDPKALDLNYMSIQRFGATAYNYGYSKIRAIIDLYVKHVEDYKDNAKTWAAFTADYLIEYPECVPSAFPVSFNVEIDQPISDCEQFKESVKEAYLNDNYDAFINTKKQQFIEAYLNKAVGSAVETFGMKYEDKEYQYTLYYYDQAGNLLQTVPPEGVDRFTDDELDSGLHEQINAHRAAKNDPLENAALLPDHNLITEYRYNSLNQLVWQKTPDGGVTRFAYDELGRIIASQNAKQEEENTFSYTAYDELGRIIEAGELQPKEALVIDDTKGKLNYVGAEETPVSTKYKDRYPYNVSNVQVEVTKTAYSNVTYRRIDFSEEIQALSGPDPKELFETVTLAEEYTDNTRNRVSAVYYFDSYDIDKDITNYDNAIFYHYDIHGNVSEIAQHNKVLAQDITNSNSGIKRVVYNYDLISGNVNRVTYQNGRADQFIHSYEYDADNRIVNVKTSGDGMNWEEDATYQYFSHGPLARTELGDKKVQGLDYAYTLQGWLKGVNADQLVTENDLGKDGTTGSNVAKDAMGFALSYYDNDYTPIGDTGSINAFLSDSNGPQNIENLYNGNIKQMTSDMLDLNGVAIGAQRNHYQYDQLNRIKEMQGYNAAGNKNYSSTYAYDKNGNLEHLTREGIDESGKALAMDNFNYKYHIEKNQENKDVKINNRLLAVQEVNNSLDANFSSDIDFGQILGTKNAVSGEYENANYQYDAIGQLISDAQEGITNIKWRVDGKVASITKANNTEIHFKYDGLGNRIAKTVLPKNKTTVYTRDAQGNVLAVYETNSSSTTTIGDDKEVTLKEHHIYGSSRLGIERKSIGLSKDGQSLEVQENLVLGSDNITTTELYQAINSINVAGNSNSFIVDVTGNITMEAGNEIILKPGFTSLTGSNFSASIENIAPTLPEGTFVRTVGDKRYELSNHLGNVLSVVSDRKLVKKSIFTPDVLTYNDYYPFGQLLPNRHDETHRYRYGFQGQEKDDEVKGEGNSYDYGARFHDPRVGRWLSLDAVSKSYQGNYNFASNSPIMLIDKGGDDDYYYDAITNSIYVIRNGAPHRFFFTEHIFNESENGLQVGQPVVVQRPIHDRKVKELFYNHNNVFRDALKHAPRDDYGRIYNAYRNLGNEEAAKGAAILASPLLLIVGMEVIASEAATTFLINEAKDELLSQATGGATDYIDLTKMTYKGLKNLGEFAFKRGNKSFSYDELKDMSENQLDFSTGPDEAVFWSGNRMFDAQSWAKANEKLTLELTPGGRFLDNLQLFGKESPLSGSEAAEIWDIASDKFSKGASGNLNVFSTGANRFGQWGERTWWRLEKPNLMLNVDVKTIFRRKMNGDLSKNGHIIKE</sequence>
<dbReference type="NCBIfam" id="TIGR03696">
    <property type="entry name" value="Rhs_assc_core"/>
    <property type="match status" value="1"/>
</dbReference>
<feature type="domain" description="DUF6443" evidence="1">
    <location>
        <begin position="308"/>
        <end position="397"/>
    </location>
</feature>
<accession>A0A1E5TCL4</accession>
<evidence type="ECO:0000259" key="1">
    <source>
        <dbReference type="Pfam" id="PF20041"/>
    </source>
</evidence>
<name>A0A1E5TCL4_9FLAO</name>
<dbReference type="EMBL" id="MDJD01000007">
    <property type="protein sequence ID" value="OEK09132.1"/>
    <property type="molecule type" value="Genomic_DNA"/>
</dbReference>
<dbReference type="InterPro" id="IPR055015">
    <property type="entry name" value="GCX_COOH"/>
</dbReference>
<dbReference type="Gene3D" id="2.180.10.10">
    <property type="entry name" value="RHS repeat-associated core"/>
    <property type="match status" value="2"/>
</dbReference>
<gene>
    <name evidence="2" type="ORF">A8C32_10380</name>
</gene>
<dbReference type="Pfam" id="PF20041">
    <property type="entry name" value="DUF6443"/>
    <property type="match status" value="1"/>
</dbReference>
<protein>
    <recommendedName>
        <fullName evidence="1">DUF6443 domain-containing protein</fullName>
    </recommendedName>
</protein>
<keyword evidence="3" id="KW-1185">Reference proteome</keyword>
<dbReference type="InterPro" id="IPR022385">
    <property type="entry name" value="Rhs_assc_core"/>
</dbReference>
<dbReference type="InterPro" id="IPR045619">
    <property type="entry name" value="DUF6443"/>
</dbReference>
<proteinExistence type="predicted"/>
<dbReference type="PANTHER" id="PTHR32305:SF15">
    <property type="entry name" value="PROTEIN RHSA-RELATED"/>
    <property type="match status" value="1"/>
</dbReference>
<organism evidence="2 3">
    <name type="scientific">Flavivirga aquatica</name>
    <dbReference type="NCBI Taxonomy" id="1849968"/>
    <lineage>
        <taxon>Bacteria</taxon>
        <taxon>Pseudomonadati</taxon>
        <taxon>Bacteroidota</taxon>
        <taxon>Flavobacteriia</taxon>
        <taxon>Flavobacteriales</taxon>
        <taxon>Flavobacteriaceae</taxon>
        <taxon>Flavivirga</taxon>
    </lineage>
</organism>